<dbReference type="Proteomes" id="UP000321570">
    <property type="component" value="Unassembled WGS sequence"/>
</dbReference>
<organism evidence="1 2">
    <name type="scientific">Hymenolepis diminuta</name>
    <name type="common">Rat tapeworm</name>
    <dbReference type="NCBI Taxonomy" id="6216"/>
    <lineage>
        <taxon>Eukaryota</taxon>
        <taxon>Metazoa</taxon>
        <taxon>Spiralia</taxon>
        <taxon>Lophotrochozoa</taxon>
        <taxon>Platyhelminthes</taxon>
        <taxon>Cestoda</taxon>
        <taxon>Eucestoda</taxon>
        <taxon>Cyclophyllidea</taxon>
        <taxon>Hymenolepididae</taxon>
        <taxon>Hymenolepis</taxon>
    </lineage>
</organism>
<keyword evidence="2" id="KW-1185">Reference proteome</keyword>
<dbReference type="AlphaFoldDB" id="A0A564YTU8"/>
<accession>A0A564YTU8</accession>
<evidence type="ECO:0000313" key="2">
    <source>
        <dbReference type="Proteomes" id="UP000321570"/>
    </source>
</evidence>
<protein>
    <submittedName>
        <fullName evidence="1">Uncharacterized protein</fullName>
    </submittedName>
</protein>
<evidence type="ECO:0000313" key="1">
    <source>
        <dbReference type="EMBL" id="VUZ50655.1"/>
    </source>
</evidence>
<gene>
    <name evidence="1" type="ORF">WMSIL1_LOCUS9535</name>
</gene>
<name>A0A564YTU8_HYMDI</name>
<sequence length="74" mass="8884">MPWMKWPKYGVIWHFRLSTLKIAGKIGIDLEWSWTFYCLSRLIILSVHNEWSYSLRSTSMGYVSRKKAINFQII</sequence>
<dbReference type="EMBL" id="CABIJS010000388">
    <property type="protein sequence ID" value="VUZ50655.1"/>
    <property type="molecule type" value="Genomic_DNA"/>
</dbReference>
<proteinExistence type="predicted"/>
<reference evidence="1 2" key="1">
    <citation type="submission" date="2019-07" db="EMBL/GenBank/DDBJ databases">
        <authorList>
            <person name="Jastrzebski P J."/>
            <person name="Paukszto L."/>
            <person name="Jastrzebski P J."/>
        </authorList>
    </citation>
    <scope>NUCLEOTIDE SEQUENCE [LARGE SCALE GENOMIC DNA]</scope>
    <source>
        <strain evidence="1 2">WMS-il1</strain>
    </source>
</reference>